<dbReference type="Proteomes" id="UP000295124">
    <property type="component" value="Unassembled WGS sequence"/>
</dbReference>
<keyword evidence="2" id="KW-1185">Reference proteome</keyword>
<name>A0A4R4ZJK8_9ACTN</name>
<evidence type="ECO:0000313" key="1">
    <source>
        <dbReference type="EMBL" id="TDD57749.1"/>
    </source>
</evidence>
<dbReference type="OrthoDB" id="4391631at2"/>
<dbReference type="RefSeq" id="WP_132170401.1">
    <property type="nucleotide sequence ID" value="NZ_SMKX01000066.1"/>
</dbReference>
<protein>
    <submittedName>
        <fullName evidence="1">Uncharacterized protein</fullName>
    </submittedName>
</protein>
<evidence type="ECO:0000313" key="2">
    <source>
        <dbReference type="Proteomes" id="UP000295124"/>
    </source>
</evidence>
<accession>A0A4R4ZJK8</accession>
<dbReference type="EMBL" id="SMKX01000066">
    <property type="protein sequence ID" value="TDD57749.1"/>
    <property type="molecule type" value="Genomic_DNA"/>
</dbReference>
<comment type="caution">
    <text evidence="1">The sequence shown here is derived from an EMBL/GenBank/DDBJ whole genome shotgun (WGS) entry which is preliminary data.</text>
</comment>
<gene>
    <name evidence="1" type="ORF">E1263_22200</name>
</gene>
<proteinExistence type="predicted"/>
<dbReference type="AlphaFoldDB" id="A0A4R4ZJK8"/>
<sequence length="415" mass="44763">MDHDIQLISDGDGLAVIGDPAAVERFLVSEGLPSKDLGLPRLSSLLSGGATVAQAGSEIAANSGRWVKLSKETAQLIQKHGLRESSKTGLSTGVLKGNHGQIKGFVQFAKAPAAHLANPALLAGAAGIMAQLAMQQAMDDITDYLAVIDKKVDDVIRAQKDAVFADMVSVDFVVEEAMTIREQVGRVSEVTWSKVQSTTMALARTQVYALRQLDALAEKLENEAKVGELAKTIKDAESKVQEWLAVLANCFRLQDAIAVLELDRVLDASPDELDRHRLGLRAARHKRLELITSSTERLMTRMDTAAGLANTKVLLHPTASRDVVHSSNKVATAVVDFQGRLGIEHDRQSLQAKRWTDAATEVTDKAREAGADGVDAALRLGNETFGLAKSATGKLGRLTERALRQRKDEKPDEQA</sequence>
<organism evidence="1 2">
    <name type="scientific">Kribbella antibiotica</name>
    <dbReference type="NCBI Taxonomy" id="190195"/>
    <lineage>
        <taxon>Bacteria</taxon>
        <taxon>Bacillati</taxon>
        <taxon>Actinomycetota</taxon>
        <taxon>Actinomycetes</taxon>
        <taxon>Propionibacteriales</taxon>
        <taxon>Kribbellaceae</taxon>
        <taxon>Kribbella</taxon>
    </lineage>
</organism>
<reference evidence="1 2" key="1">
    <citation type="submission" date="2019-03" db="EMBL/GenBank/DDBJ databases">
        <title>Draft genome sequences of novel Actinobacteria.</title>
        <authorList>
            <person name="Sahin N."/>
            <person name="Ay H."/>
            <person name="Saygin H."/>
        </authorList>
    </citation>
    <scope>NUCLEOTIDE SEQUENCE [LARGE SCALE GENOMIC DNA]</scope>
    <source>
        <strain evidence="1 2">JCM 13523</strain>
    </source>
</reference>